<dbReference type="EMBL" id="BAABLD010000016">
    <property type="protein sequence ID" value="GAA5170106.1"/>
    <property type="molecule type" value="Genomic_DNA"/>
</dbReference>
<accession>A0ABP9R138</accession>
<evidence type="ECO:0000313" key="2">
    <source>
        <dbReference type="EMBL" id="GAA5170106.1"/>
    </source>
</evidence>
<comment type="caution">
    <text evidence="2">The sequence shown here is derived from an EMBL/GenBank/DDBJ whole genome shotgun (WGS) entry which is preliminary data.</text>
</comment>
<feature type="domain" description="Imm33-like" evidence="1">
    <location>
        <begin position="28"/>
        <end position="128"/>
    </location>
</feature>
<evidence type="ECO:0000313" key="3">
    <source>
        <dbReference type="Proteomes" id="UP001500547"/>
    </source>
</evidence>
<name>A0ABP9R138_9RHOO</name>
<reference evidence="3" key="1">
    <citation type="journal article" date="2019" name="Int. J. Syst. Evol. Microbiol.">
        <title>The Global Catalogue of Microorganisms (GCM) 10K type strain sequencing project: providing services to taxonomists for standard genome sequencing and annotation.</title>
        <authorList>
            <consortium name="The Broad Institute Genomics Platform"/>
            <consortium name="The Broad Institute Genome Sequencing Center for Infectious Disease"/>
            <person name="Wu L."/>
            <person name="Ma J."/>
        </authorList>
    </citation>
    <scope>NUCLEOTIDE SEQUENCE [LARGE SCALE GENOMIC DNA]</scope>
    <source>
        <strain evidence="3">JCM 18715</strain>
    </source>
</reference>
<dbReference type="Proteomes" id="UP001500547">
    <property type="component" value="Unassembled WGS sequence"/>
</dbReference>
<dbReference type="InterPro" id="IPR056509">
    <property type="entry name" value="Imm33-like"/>
</dbReference>
<gene>
    <name evidence="2" type="ORF">GCM10025770_32560</name>
</gene>
<proteinExistence type="predicted"/>
<sequence length="134" mass="15294">MPYAAPRLRLPLTSTLDNTFTMRVQTNQSVCEWKGEKPQPPRPQSKVGIALSTIGKQPINGLRHNPTDTTNGWYIWCGNELSEDPAFFSPLHVEHLPDRLPEVLEYLELPPGYRFLIDSANYEDVWFDPSLLEA</sequence>
<protein>
    <recommendedName>
        <fullName evidence="1">Imm33-like domain-containing protein</fullName>
    </recommendedName>
</protein>
<organism evidence="2 3">
    <name type="scientific">Viridibacterium curvum</name>
    <dbReference type="NCBI Taxonomy" id="1101404"/>
    <lineage>
        <taxon>Bacteria</taxon>
        <taxon>Pseudomonadati</taxon>
        <taxon>Pseudomonadota</taxon>
        <taxon>Betaproteobacteria</taxon>
        <taxon>Rhodocyclales</taxon>
        <taxon>Rhodocyclaceae</taxon>
        <taxon>Viridibacterium</taxon>
    </lineage>
</organism>
<evidence type="ECO:0000259" key="1">
    <source>
        <dbReference type="Pfam" id="PF24719"/>
    </source>
</evidence>
<dbReference type="Pfam" id="PF24719">
    <property type="entry name" value="Imm33-like"/>
    <property type="match status" value="1"/>
</dbReference>
<keyword evidence="3" id="KW-1185">Reference proteome</keyword>